<evidence type="ECO:0000256" key="4">
    <source>
        <dbReference type="ARBA" id="ARBA00022512"/>
    </source>
</evidence>
<evidence type="ECO:0000256" key="1">
    <source>
        <dbReference type="ARBA" id="ARBA00004191"/>
    </source>
</evidence>
<feature type="chain" id="PRO_5041779872" description="Germin-like protein" evidence="15">
    <location>
        <begin position="29"/>
        <end position="257"/>
    </location>
</feature>
<dbReference type="PRINTS" id="PR00325">
    <property type="entry name" value="GERMIN"/>
</dbReference>
<dbReference type="GO" id="GO:0050162">
    <property type="term" value="F:oxalate oxidase activity"/>
    <property type="evidence" value="ECO:0007669"/>
    <property type="project" value="UniProtKB-EC"/>
</dbReference>
<comment type="catalytic activity">
    <reaction evidence="11">
        <text>oxalate + O2 + 2 H(+) = H2O2 + 2 CO2</text>
        <dbReference type="Rhea" id="RHEA:21880"/>
        <dbReference type="ChEBI" id="CHEBI:15378"/>
        <dbReference type="ChEBI" id="CHEBI:15379"/>
        <dbReference type="ChEBI" id="CHEBI:16240"/>
        <dbReference type="ChEBI" id="CHEBI:16526"/>
        <dbReference type="ChEBI" id="CHEBI:30623"/>
        <dbReference type="EC" id="1.2.3.4"/>
    </reaction>
</comment>
<feature type="binding site" evidence="13">
    <location>
        <position position="121"/>
    </location>
    <ligand>
        <name>Mn(2+)</name>
        <dbReference type="ChEBI" id="CHEBI:29035"/>
    </ligand>
</feature>
<feature type="binding site" evidence="12">
    <location>
        <position position="121"/>
    </location>
    <ligand>
        <name>oxalate</name>
        <dbReference type="ChEBI" id="CHEBI:30623"/>
    </ligand>
</feature>
<evidence type="ECO:0000256" key="2">
    <source>
        <dbReference type="ARBA" id="ARBA00004271"/>
    </source>
</evidence>
<dbReference type="PANTHER" id="PTHR31238">
    <property type="entry name" value="GERMIN-LIKE PROTEIN SUBFAMILY 3 MEMBER 3"/>
    <property type="match status" value="1"/>
</dbReference>
<keyword evidence="8" id="KW-0560">Oxidoreductase</keyword>
<evidence type="ECO:0000313" key="17">
    <source>
        <dbReference type="EMBL" id="KAK1686940.1"/>
    </source>
</evidence>
<protein>
    <recommendedName>
        <fullName evidence="15">Germin-like protein</fullName>
    </recommendedName>
</protein>
<dbReference type="InterPro" id="IPR011051">
    <property type="entry name" value="RmlC_Cupin_sf"/>
</dbReference>
<dbReference type="AlphaFoldDB" id="A0AAD8WZY4"/>
<evidence type="ECO:0000256" key="8">
    <source>
        <dbReference type="ARBA" id="ARBA00023002"/>
    </source>
</evidence>
<dbReference type="GO" id="GO:0030145">
    <property type="term" value="F:manganese ion binding"/>
    <property type="evidence" value="ECO:0007669"/>
    <property type="project" value="UniProtKB-UniRule"/>
</dbReference>
<feature type="binding site" evidence="13">
    <location>
        <position position="116"/>
    </location>
    <ligand>
        <name>Mn(2+)</name>
        <dbReference type="ChEBI" id="CHEBI:29035"/>
    </ligand>
</feature>
<keyword evidence="4" id="KW-0134">Cell wall</keyword>
<keyword evidence="6 15" id="KW-0964">Secreted</keyword>
<keyword evidence="7 12" id="KW-0479">Metal-binding</keyword>
<dbReference type="InterPro" id="IPR019780">
    <property type="entry name" value="Germin_Mn-BS"/>
</dbReference>
<comment type="subcellular location">
    <subcellularLocation>
        <location evidence="1">Secreted</location>
        <location evidence="1">Cell wall</location>
    </subcellularLocation>
    <subcellularLocation>
        <location evidence="2 15">Secreted</location>
        <location evidence="2 15">Extracellular space</location>
        <location evidence="2 15">Apoplast</location>
    </subcellularLocation>
</comment>
<dbReference type="InterPro" id="IPR014710">
    <property type="entry name" value="RmlC-like_jellyroll"/>
</dbReference>
<evidence type="ECO:0000256" key="7">
    <source>
        <dbReference type="ARBA" id="ARBA00022723"/>
    </source>
</evidence>
<dbReference type="Pfam" id="PF00190">
    <property type="entry name" value="Cupin_1"/>
    <property type="match status" value="1"/>
</dbReference>
<dbReference type="Proteomes" id="UP001231189">
    <property type="component" value="Unassembled WGS sequence"/>
</dbReference>
<reference evidence="17" key="1">
    <citation type="submission" date="2023-07" db="EMBL/GenBank/DDBJ databases">
        <title>A chromosome-level genome assembly of Lolium multiflorum.</title>
        <authorList>
            <person name="Chen Y."/>
            <person name="Copetti D."/>
            <person name="Kolliker R."/>
            <person name="Studer B."/>
        </authorList>
    </citation>
    <scope>NUCLEOTIDE SEQUENCE</scope>
    <source>
        <strain evidence="17">02402/16</strain>
        <tissue evidence="17">Leaf</tissue>
    </source>
</reference>
<keyword evidence="15" id="KW-0732">Signal</keyword>
<dbReference type="FunFam" id="2.60.120.10:FF:000005">
    <property type="entry name" value="Germin-like protein subfamily 1 member 8"/>
    <property type="match status" value="1"/>
</dbReference>
<comment type="caution">
    <text evidence="17">The sequence shown here is derived from an EMBL/GenBank/DDBJ whole genome shotgun (WGS) entry which is preliminary data.</text>
</comment>
<dbReference type="InterPro" id="IPR001929">
    <property type="entry name" value="Germin"/>
</dbReference>
<feature type="binding site" evidence="12">
    <location>
        <position position="111"/>
    </location>
    <ligand>
        <name>oxalate</name>
        <dbReference type="ChEBI" id="CHEBI:30623"/>
    </ligand>
</feature>
<organism evidence="17 18">
    <name type="scientific">Lolium multiflorum</name>
    <name type="common">Italian ryegrass</name>
    <name type="synonym">Lolium perenne subsp. multiflorum</name>
    <dbReference type="NCBI Taxonomy" id="4521"/>
    <lineage>
        <taxon>Eukaryota</taxon>
        <taxon>Viridiplantae</taxon>
        <taxon>Streptophyta</taxon>
        <taxon>Embryophyta</taxon>
        <taxon>Tracheophyta</taxon>
        <taxon>Spermatophyta</taxon>
        <taxon>Magnoliopsida</taxon>
        <taxon>Liliopsida</taxon>
        <taxon>Poales</taxon>
        <taxon>Poaceae</taxon>
        <taxon>BOP clade</taxon>
        <taxon>Pooideae</taxon>
        <taxon>Poodae</taxon>
        <taxon>Poeae</taxon>
        <taxon>Poeae Chloroplast Group 2 (Poeae type)</taxon>
        <taxon>Loliodinae</taxon>
        <taxon>Loliinae</taxon>
        <taxon>Lolium</taxon>
    </lineage>
</organism>
<evidence type="ECO:0000313" key="18">
    <source>
        <dbReference type="Proteomes" id="UP001231189"/>
    </source>
</evidence>
<evidence type="ECO:0000256" key="3">
    <source>
        <dbReference type="ARBA" id="ARBA00007456"/>
    </source>
</evidence>
<evidence type="ECO:0000256" key="13">
    <source>
        <dbReference type="PIRSR" id="PIRSR601929-2"/>
    </source>
</evidence>
<name>A0AAD8WZY4_LOLMU</name>
<feature type="disulfide bond" evidence="14">
    <location>
        <begin position="38"/>
        <end position="53"/>
    </location>
</feature>
<evidence type="ECO:0000256" key="5">
    <source>
        <dbReference type="ARBA" id="ARBA00022523"/>
    </source>
</evidence>
<dbReference type="EMBL" id="JAUUTY010000002">
    <property type="protein sequence ID" value="KAK1686940.1"/>
    <property type="molecule type" value="Genomic_DNA"/>
</dbReference>
<evidence type="ECO:0000256" key="15">
    <source>
        <dbReference type="RuleBase" id="RU366015"/>
    </source>
</evidence>
<sequence>MAASRALAALLAVAILVLISSSVPRVMAGDPSPLQDFCVADMMTPVFVNGFVCKNPKLVMANDFFRAGLNKPGMLNAQGSAVTLVSVLQLPGLNTLGISLARIDFGPNGLNPPHTHPRATEILTVIKGQLLVGFVTSNQQDGRNLLFTKQLVEGDVFVFPQGLIHFQANNGPNPALAIAALSSQNPGTITIANAVFGSTPPISDLILAKAFMTEKDTVDWIQSQFAPAMSSNSSMGGGGNYTGGGGGGYYPGMRKKP</sequence>
<feature type="binding site" evidence="13">
    <location>
        <position position="114"/>
    </location>
    <ligand>
        <name>Mn(2+)</name>
        <dbReference type="ChEBI" id="CHEBI:29035"/>
    </ligand>
</feature>
<feature type="binding site" evidence="13">
    <location>
        <position position="165"/>
    </location>
    <ligand>
        <name>Mn(2+)</name>
        <dbReference type="ChEBI" id="CHEBI:29035"/>
    </ligand>
</feature>
<gene>
    <name evidence="17" type="ORF">QYE76_047788</name>
</gene>
<dbReference type="SUPFAM" id="SSF51182">
    <property type="entry name" value="RmlC-like cupins"/>
    <property type="match status" value="1"/>
</dbReference>
<keyword evidence="18" id="KW-1185">Reference proteome</keyword>
<proteinExistence type="inferred from homology"/>
<feature type="domain" description="Cupin type-1" evidence="16">
    <location>
        <begin position="67"/>
        <end position="219"/>
    </location>
</feature>
<feature type="signal peptide" evidence="15">
    <location>
        <begin position="1"/>
        <end position="28"/>
    </location>
</feature>
<dbReference type="Gene3D" id="2.60.120.10">
    <property type="entry name" value="Jelly Rolls"/>
    <property type="match status" value="1"/>
</dbReference>
<evidence type="ECO:0000259" key="16">
    <source>
        <dbReference type="SMART" id="SM00835"/>
    </source>
</evidence>
<evidence type="ECO:0000256" key="6">
    <source>
        <dbReference type="ARBA" id="ARBA00022525"/>
    </source>
</evidence>
<dbReference type="PROSITE" id="PS00725">
    <property type="entry name" value="GERMIN"/>
    <property type="match status" value="1"/>
</dbReference>
<evidence type="ECO:0000256" key="11">
    <source>
        <dbReference type="ARBA" id="ARBA00050535"/>
    </source>
</evidence>
<dbReference type="InterPro" id="IPR006045">
    <property type="entry name" value="Cupin_1"/>
</dbReference>
<feature type="binding site" evidence="12">
    <location>
        <position position="116"/>
    </location>
    <ligand>
        <name>oxalate</name>
        <dbReference type="ChEBI" id="CHEBI:30623"/>
    </ligand>
</feature>
<keyword evidence="5 15" id="KW-0052">Apoplast</keyword>
<keyword evidence="9 14" id="KW-1015">Disulfide bond</keyword>
<evidence type="ECO:0000256" key="10">
    <source>
        <dbReference type="ARBA" id="ARBA00023211"/>
    </source>
</evidence>
<dbReference type="CDD" id="cd02241">
    <property type="entry name" value="cupin_OxOx"/>
    <property type="match status" value="1"/>
</dbReference>
<accession>A0AAD8WZY4</accession>
<evidence type="ECO:0000256" key="9">
    <source>
        <dbReference type="ARBA" id="ARBA00023157"/>
    </source>
</evidence>
<keyword evidence="10 12" id="KW-0464">Manganese</keyword>
<dbReference type="GO" id="GO:0048046">
    <property type="term" value="C:apoplast"/>
    <property type="evidence" value="ECO:0007669"/>
    <property type="project" value="UniProtKB-SubCell"/>
</dbReference>
<evidence type="ECO:0000256" key="14">
    <source>
        <dbReference type="PIRSR" id="PIRSR601929-3"/>
    </source>
</evidence>
<evidence type="ECO:0000256" key="12">
    <source>
        <dbReference type="PIRSR" id="PIRSR601929-1"/>
    </source>
</evidence>
<comment type="similarity">
    <text evidence="3 15">Belongs to the germin family.</text>
</comment>
<dbReference type="SMART" id="SM00835">
    <property type="entry name" value="Cupin_1"/>
    <property type="match status" value="1"/>
</dbReference>